<dbReference type="RefSeq" id="WP_092314981.1">
    <property type="nucleotide sequence ID" value="NZ_FNTJ01000001.1"/>
</dbReference>
<feature type="domain" description="Glyoxalase-like" evidence="1">
    <location>
        <begin position="4"/>
        <end position="67"/>
    </location>
</feature>
<evidence type="ECO:0000313" key="3">
    <source>
        <dbReference type="Proteomes" id="UP000198982"/>
    </source>
</evidence>
<accession>A0A1H4P4A6</accession>
<evidence type="ECO:0000313" key="2">
    <source>
        <dbReference type="EMBL" id="SEC02184.1"/>
    </source>
</evidence>
<dbReference type="Gene3D" id="3.10.180.10">
    <property type="entry name" value="2,3-Dihydroxybiphenyl 1,2-Dioxygenase, domain 1"/>
    <property type="match status" value="1"/>
</dbReference>
<dbReference type="Pfam" id="PF13468">
    <property type="entry name" value="Glyoxalase_3"/>
    <property type="match status" value="1"/>
</dbReference>
<dbReference type="Proteomes" id="UP000198982">
    <property type="component" value="Unassembled WGS sequence"/>
</dbReference>
<dbReference type="InterPro" id="IPR025870">
    <property type="entry name" value="Glyoxalase-like_dom"/>
</dbReference>
<dbReference type="AlphaFoldDB" id="A0A1H4P4A6"/>
<protein>
    <submittedName>
        <fullName evidence="2">Glyoxalase-like domain-containing protein</fullName>
    </submittedName>
</protein>
<evidence type="ECO:0000259" key="1">
    <source>
        <dbReference type="Pfam" id="PF13468"/>
    </source>
</evidence>
<dbReference type="InterPro" id="IPR029068">
    <property type="entry name" value="Glyas_Bleomycin-R_OHBP_Dase"/>
</dbReference>
<dbReference type="EMBL" id="FNTJ01000001">
    <property type="protein sequence ID" value="SEC02184.1"/>
    <property type="molecule type" value="Genomic_DNA"/>
</dbReference>
<reference evidence="3" key="1">
    <citation type="submission" date="2016-10" db="EMBL/GenBank/DDBJ databases">
        <authorList>
            <person name="Varghese N."/>
            <person name="Submissions S."/>
        </authorList>
    </citation>
    <scope>NUCLEOTIDE SEQUENCE [LARGE SCALE GENOMIC DNA]</scope>
    <source>
        <strain evidence="3">DSM 9751</strain>
    </source>
</reference>
<sequence length="218" mass="24127">METDHIFIAVNDHGQSAEALQALGLVEGTPNTHPGQGTANRRFFLRNAFIELLYLTDEAEAQSQLTAPTRLYDRLKGGDANAAPFGVCFRPSTEGETPLFPVWEYRPVYLPAALKVEVGQAPVSEPMWFFLGFAKRPDEAPIERAQPLAHPNGFREMTAVRITTPDRQAFSAAAHCANQLPGFALVRGDEHLIEVQIDHGASGRRQDLRPLLPMIISW</sequence>
<name>A0A1H4P4A6_9PSED</name>
<gene>
    <name evidence="2" type="ORF">SAMN05216178_3141</name>
</gene>
<organism evidence="2 3">
    <name type="scientific">Pseudomonas saponiphila</name>
    <dbReference type="NCBI Taxonomy" id="556534"/>
    <lineage>
        <taxon>Bacteria</taxon>
        <taxon>Pseudomonadati</taxon>
        <taxon>Pseudomonadota</taxon>
        <taxon>Gammaproteobacteria</taxon>
        <taxon>Pseudomonadales</taxon>
        <taxon>Pseudomonadaceae</taxon>
        <taxon>Pseudomonas</taxon>
    </lineage>
</organism>
<proteinExistence type="predicted"/>
<keyword evidence="3" id="KW-1185">Reference proteome</keyword>